<dbReference type="EMBL" id="CAJVPY010053765">
    <property type="protein sequence ID" value="CAG8816346.1"/>
    <property type="molecule type" value="Genomic_DNA"/>
</dbReference>
<evidence type="ECO:0000256" key="1">
    <source>
        <dbReference type="SAM" id="MobiDB-lite"/>
    </source>
</evidence>
<evidence type="ECO:0000313" key="3">
    <source>
        <dbReference type="Proteomes" id="UP000789405"/>
    </source>
</evidence>
<dbReference type="OrthoDB" id="10406423at2759"/>
<name>A0A9N9K9A0_9GLOM</name>
<evidence type="ECO:0000313" key="2">
    <source>
        <dbReference type="EMBL" id="CAG8816346.1"/>
    </source>
</evidence>
<feature type="non-terminal residue" evidence="2">
    <location>
        <position position="1"/>
    </location>
</feature>
<feature type="region of interest" description="Disordered" evidence="1">
    <location>
        <begin position="34"/>
        <end position="56"/>
    </location>
</feature>
<dbReference type="AlphaFoldDB" id="A0A9N9K9A0"/>
<proteinExistence type="predicted"/>
<protein>
    <submittedName>
        <fullName evidence="2">11091_t:CDS:1</fullName>
    </submittedName>
</protein>
<gene>
    <name evidence="2" type="ORF">DERYTH_LOCUS26272</name>
</gene>
<sequence length="56" mass="6515">QTRAECEATNKALQEQLEKQEKRNLELVQELQQAKEENNPGKIAKIMSMMKDNNKN</sequence>
<reference evidence="2" key="1">
    <citation type="submission" date="2021-06" db="EMBL/GenBank/DDBJ databases">
        <authorList>
            <person name="Kallberg Y."/>
            <person name="Tangrot J."/>
            <person name="Rosling A."/>
        </authorList>
    </citation>
    <scope>NUCLEOTIDE SEQUENCE</scope>
    <source>
        <strain evidence="2">MA453B</strain>
    </source>
</reference>
<organism evidence="2 3">
    <name type="scientific">Dentiscutata erythropus</name>
    <dbReference type="NCBI Taxonomy" id="1348616"/>
    <lineage>
        <taxon>Eukaryota</taxon>
        <taxon>Fungi</taxon>
        <taxon>Fungi incertae sedis</taxon>
        <taxon>Mucoromycota</taxon>
        <taxon>Glomeromycotina</taxon>
        <taxon>Glomeromycetes</taxon>
        <taxon>Diversisporales</taxon>
        <taxon>Gigasporaceae</taxon>
        <taxon>Dentiscutata</taxon>
    </lineage>
</organism>
<dbReference type="Proteomes" id="UP000789405">
    <property type="component" value="Unassembled WGS sequence"/>
</dbReference>
<accession>A0A9N9K9A0</accession>
<keyword evidence="3" id="KW-1185">Reference proteome</keyword>
<comment type="caution">
    <text evidence="2">The sequence shown here is derived from an EMBL/GenBank/DDBJ whole genome shotgun (WGS) entry which is preliminary data.</text>
</comment>